<dbReference type="AlphaFoldDB" id="A0A844ZFM3"/>
<dbReference type="EMBL" id="WTYW01000001">
    <property type="protein sequence ID" value="MXO85760.1"/>
    <property type="molecule type" value="Genomic_DNA"/>
</dbReference>
<proteinExistence type="predicted"/>
<protein>
    <submittedName>
        <fullName evidence="1">Uncharacterized protein</fullName>
    </submittedName>
</protein>
<dbReference type="OrthoDB" id="9812570at2"/>
<evidence type="ECO:0000313" key="2">
    <source>
        <dbReference type="Proteomes" id="UP000433104"/>
    </source>
</evidence>
<reference evidence="1 2" key="1">
    <citation type="submission" date="2019-12" db="EMBL/GenBank/DDBJ databases">
        <title>Genomic-based taxomic classification of the family Erythrobacteraceae.</title>
        <authorList>
            <person name="Xu L."/>
        </authorList>
    </citation>
    <scope>NUCLEOTIDE SEQUENCE [LARGE SCALE GENOMIC DNA]</scope>
    <source>
        <strain evidence="1 2">MCCC 1A09962</strain>
    </source>
</reference>
<evidence type="ECO:0000313" key="1">
    <source>
        <dbReference type="EMBL" id="MXO85760.1"/>
    </source>
</evidence>
<dbReference type="RefSeq" id="WP_160682125.1">
    <property type="nucleotide sequence ID" value="NZ_WTYW01000001.1"/>
</dbReference>
<keyword evidence="2" id="KW-1185">Reference proteome</keyword>
<name>A0A844ZFM3_9SPHN</name>
<gene>
    <name evidence="1" type="ORF">GRI38_06905</name>
</gene>
<comment type="caution">
    <text evidence="1">The sequence shown here is derived from an EMBL/GenBank/DDBJ whole genome shotgun (WGS) entry which is preliminary data.</text>
</comment>
<accession>A0A844ZFM3</accession>
<sequence length="182" mass="20574">MQINEEKAIRSATAAVVLDWAERREPPVTGETAEGLREAIEVAHLVAEEGREGLARWVDAGRRAGLSWSEIGDTLGISKQAAQQRFKPSDSEFDGSPDVKNANIVVRTGASAFHEMRILEEEGQQGRELIDMGVLKLVFRQTDTNWEYRRKIGQSRMIAAMQQDGWQHASVWLPFHYFKRPL</sequence>
<dbReference type="Proteomes" id="UP000433104">
    <property type="component" value="Unassembled WGS sequence"/>
</dbReference>
<organism evidence="1 2">
    <name type="scientific">Parapontixanthobacter aurantiacus</name>
    <dbReference type="NCBI Taxonomy" id="1463599"/>
    <lineage>
        <taxon>Bacteria</taxon>
        <taxon>Pseudomonadati</taxon>
        <taxon>Pseudomonadota</taxon>
        <taxon>Alphaproteobacteria</taxon>
        <taxon>Sphingomonadales</taxon>
        <taxon>Erythrobacteraceae</taxon>
        <taxon>Parapontixanthobacter</taxon>
    </lineage>
</organism>